<evidence type="ECO:0000259" key="7">
    <source>
        <dbReference type="PROSITE" id="PS51192"/>
    </source>
</evidence>
<accession>A0AAD6SN08</accession>
<evidence type="ECO:0000256" key="2">
    <source>
        <dbReference type="ARBA" id="ARBA00022741"/>
    </source>
</evidence>
<evidence type="ECO:0000256" key="6">
    <source>
        <dbReference type="SAM" id="MobiDB-lite"/>
    </source>
</evidence>
<dbReference type="PROSITE" id="PS51192">
    <property type="entry name" value="HELICASE_ATP_BIND_1"/>
    <property type="match status" value="1"/>
</dbReference>
<dbReference type="InterPro" id="IPR014001">
    <property type="entry name" value="Helicase_ATP-bd"/>
</dbReference>
<dbReference type="PROSITE" id="PS51194">
    <property type="entry name" value="HELICASE_CTER"/>
    <property type="match status" value="1"/>
</dbReference>
<evidence type="ECO:0000256" key="5">
    <source>
        <dbReference type="ARBA" id="ARBA00034808"/>
    </source>
</evidence>
<keyword evidence="2" id="KW-0547">Nucleotide-binding</keyword>
<evidence type="ECO:0000256" key="1">
    <source>
        <dbReference type="ARBA" id="ARBA00005446"/>
    </source>
</evidence>
<feature type="compositionally biased region" description="Acidic residues" evidence="6">
    <location>
        <begin position="433"/>
        <end position="444"/>
    </location>
</feature>
<evidence type="ECO:0000313" key="9">
    <source>
        <dbReference type="EMBL" id="KAJ7029936.1"/>
    </source>
</evidence>
<feature type="region of interest" description="Disordered" evidence="6">
    <location>
        <begin position="480"/>
        <end position="555"/>
    </location>
</feature>
<dbReference type="Pfam" id="PF00270">
    <property type="entry name" value="DEAD"/>
    <property type="match status" value="1"/>
</dbReference>
<feature type="region of interest" description="Disordered" evidence="6">
    <location>
        <begin position="414"/>
        <end position="450"/>
    </location>
</feature>
<evidence type="ECO:0000313" key="10">
    <source>
        <dbReference type="Proteomes" id="UP001218188"/>
    </source>
</evidence>
<comment type="caution">
    <text evidence="9">The sequence shown here is derived from an EMBL/GenBank/DDBJ whole genome shotgun (WGS) entry which is preliminary data.</text>
</comment>
<dbReference type="GO" id="GO:0016787">
    <property type="term" value="F:hydrolase activity"/>
    <property type="evidence" value="ECO:0007669"/>
    <property type="project" value="UniProtKB-KW"/>
</dbReference>
<gene>
    <name evidence="9" type="ORF">C8F04DRAFT_1043038</name>
</gene>
<keyword evidence="10" id="KW-1185">Reference proteome</keyword>
<dbReference type="EMBL" id="JARJCM010000096">
    <property type="protein sequence ID" value="KAJ7029936.1"/>
    <property type="molecule type" value="Genomic_DNA"/>
</dbReference>
<dbReference type="SMART" id="SM00490">
    <property type="entry name" value="HELICc"/>
    <property type="match status" value="1"/>
</dbReference>
<reference evidence="9" key="1">
    <citation type="submission" date="2023-03" db="EMBL/GenBank/DDBJ databases">
        <title>Massive genome expansion in bonnet fungi (Mycena s.s.) driven by repeated elements and novel gene families across ecological guilds.</title>
        <authorList>
            <consortium name="Lawrence Berkeley National Laboratory"/>
            <person name="Harder C.B."/>
            <person name="Miyauchi S."/>
            <person name="Viragh M."/>
            <person name="Kuo A."/>
            <person name="Thoen E."/>
            <person name="Andreopoulos B."/>
            <person name="Lu D."/>
            <person name="Skrede I."/>
            <person name="Drula E."/>
            <person name="Henrissat B."/>
            <person name="Morin E."/>
            <person name="Kohler A."/>
            <person name="Barry K."/>
            <person name="LaButti K."/>
            <person name="Morin E."/>
            <person name="Salamov A."/>
            <person name="Lipzen A."/>
            <person name="Mereny Z."/>
            <person name="Hegedus B."/>
            <person name="Baldrian P."/>
            <person name="Stursova M."/>
            <person name="Weitz H."/>
            <person name="Taylor A."/>
            <person name="Grigoriev I.V."/>
            <person name="Nagy L.G."/>
            <person name="Martin F."/>
            <person name="Kauserud H."/>
        </authorList>
    </citation>
    <scope>NUCLEOTIDE SEQUENCE</scope>
    <source>
        <strain evidence="9">CBHHK200</strain>
    </source>
</reference>
<comment type="similarity">
    <text evidence="1">Belongs to the helicase family. RecQ subfamily.</text>
</comment>
<dbReference type="GO" id="GO:0005694">
    <property type="term" value="C:chromosome"/>
    <property type="evidence" value="ECO:0007669"/>
    <property type="project" value="TreeGrafter"/>
</dbReference>
<feature type="compositionally biased region" description="Polar residues" evidence="6">
    <location>
        <begin position="525"/>
        <end position="540"/>
    </location>
</feature>
<evidence type="ECO:0000256" key="4">
    <source>
        <dbReference type="ARBA" id="ARBA00034617"/>
    </source>
</evidence>
<dbReference type="GO" id="GO:0005634">
    <property type="term" value="C:nucleus"/>
    <property type="evidence" value="ECO:0007669"/>
    <property type="project" value="TreeGrafter"/>
</dbReference>
<dbReference type="InterPro" id="IPR011545">
    <property type="entry name" value="DEAD/DEAH_box_helicase_dom"/>
</dbReference>
<feature type="non-terminal residue" evidence="9">
    <location>
        <position position="600"/>
    </location>
</feature>
<dbReference type="Gene3D" id="3.40.50.300">
    <property type="entry name" value="P-loop containing nucleotide triphosphate hydrolases"/>
    <property type="match status" value="2"/>
</dbReference>
<dbReference type="AlphaFoldDB" id="A0AAD6SN08"/>
<dbReference type="GO" id="GO:0000724">
    <property type="term" value="P:double-strand break repair via homologous recombination"/>
    <property type="evidence" value="ECO:0007669"/>
    <property type="project" value="TreeGrafter"/>
</dbReference>
<dbReference type="PANTHER" id="PTHR13710">
    <property type="entry name" value="DNA HELICASE RECQ FAMILY MEMBER"/>
    <property type="match status" value="1"/>
</dbReference>
<dbReference type="GO" id="GO:0003676">
    <property type="term" value="F:nucleic acid binding"/>
    <property type="evidence" value="ECO:0007669"/>
    <property type="project" value="InterPro"/>
</dbReference>
<evidence type="ECO:0000256" key="3">
    <source>
        <dbReference type="ARBA" id="ARBA00022840"/>
    </source>
</evidence>
<proteinExistence type="inferred from homology"/>
<dbReference type="GO" id="GO:0043138">
    <property type="term" value="F:3'-5' DNA helicase activity"/>
    <property type="evidence" value="ECO:0007669"/>
    <property type="project" value="UniProtKB-EC"/>
</dbReference>
<keyword evidence="9" id="KW-0378">Hydrolase</keyword>
<name>A0AAD6SN08_9AGAR</name>
<comment type="catalytic activity">
    <reaction evidence="4">
        <text>Couples ATP hydrolysis with the unwinding of duplex DNA by translocating in the 3'-5' direction.</text>
        <dbReference type="EC" id="5.6.2.4"/>
    </reaction>
</comment>
<dbReference type="PANTHER" id="PTHR13710:SF120">
    <property type="entry name" value="BIFUNCTIONAL 3'-5' EXONUCLEASE_ATP-DEPENDENT HELICASE WRN"/>
    <property type="match status" value="1"/>
</dbReference>
<dbReference type="Pfam" id="PF00271">
    <property type="entry name" value="Helicase_C"/>
    <property type="match status" value="1"/>
</dbReference>
<dbReference type="EC" id="5.6.2.4" evidence="5"/>
<dbReference type="Proteomes" id="UP001218188">
    <property type="component" value="Unassembled WGS sequence"/>
</dbReference>
<dbReference type="GO" id="GO:0009378">
    <property type="term" value="F:four-way junction helicase activity"/>
    <property type="evidence" value="ECO:0007669"/>
    <property type="project" value="TreeGrafter"/>
</dbReference>
<keyword evidence="3" id="KW-0067">ATP-binding</keyword>
<dbReference type="SMART" id="SM00487">
    <property type="entry name" value="DEXDc"/>
    <property type="match status" value="1"/>
</dbReference>
<protein>
    <recommendedName>
        <fullName evidence="5">DNA 3'-5' helicase</fullName>
        <ecNumber evidence="5">5.6.2.4</ecNumber>
    </recommendedName>
</protein>
<dbReference type="InterPro" id="IPR027417">
    <property type="entry name" value="P-loop_NTPase"/>
</dbReference>
<dbReference type="InterPro" id="IPR001650">
    <property type="entry name" value="Helicase_C-like"/>
</dbReference>
<dbReference type="GO" id="GO:0005524">
    <property type="term" value="F:ATP binding"/>
    <property type="evidence" value="ECO:0007669"/>
    <property type="project" value="UniProtKB-KW"/>
</dbReference>
<sequence>MTSADEHIKRTADSQRILEAAREKARRKNGYDSAQTRRDLARLFEADFKKPPYAWQIDVSEAIVLGLDAVVIAGTGAGKTIPFMMPLLLDRSKFVLVISPLKILQEDQAKHFRKMGLKAAAVNGDTYTRELQQDLRTQTHNAIFTSPEMCFEHQDFRKYLRDDQTGKRIRAVIIDEAHCASQWGGDFRPHYALLHRLRSLLPVGTPILATSATLSPSALSDVCSGLDLDLGRSFFVNLGNDRPNITPSIAQMKSSKDYEAVYAHLPDPADVRSAADLPKAIVFANAVKKTQVLCRTIRRRYCPEVRDAIVFLHSHRTAKSKRRIMKEFRKGKIKILVATEAAGMGCQSFRSPFTKTLKYLPKGADIRDIELIIQFGVPSSLSVWTQRAGRAGRSPELQARAILLVECSMFQRRKKRKRGATKAKTQSNHEPESSDSDSGSDSDPDERPIPNAHILDAATAQDPVDPVLREYISTVDCRRDTSDRHFNNPPRSPPSGECCDNCTQASRPPPSPKTLPPRTPEPAESPTSSAHSTPSKNRNANGKRAMTYGRGPANRRKDLLKSARAALERWRINICLEKYSDTFLTPEVLLPDKFLTSLAS</sequence>
<feature type="domain" description="Helicase C-terminal" evidence="8">
    <location>
        <begin position="270"/>
        <end position="432"/>
    </location>
</feature>
<organism evidence="9 10">
    <name type="scientific">Mycena alexandri</name>
    <dbReference type="NCBI Taxonomy" id="1745969"/>
    <lineage>
        <taxon>Eukaryota</taxon>
        <taxon>Fungi</taxon>
        <taxon>Dikarya</taxon>
        <taxon>Basidiomycota</taxon>
        <taxon>Agaricomycotina</taxon>
        <taxon>Agaricomycetes</taxon>
        <taxon>Agaricomycetidae</taxon>
        <taxon>Agaricales</taxon>
        <taxon>Marasmiineae</taxon>
        <taxon>Mycenaceae</taxon>
        <taxon>Mycena</taxon>
    </lineage>
</organism>
<feature type="domain" description="Helicase ATP-binding" evidence="7">
    <location>
        <begin position="60"/>
        <end position="232"/>
    </location>
</feature>
<feature type="compositionally biased region" description="Pro residues" evidence="6">
    <location>
        <begin position="507"/>
        <end position="520"/>
    </location>
</feature>
<evidence type="ECO:0000259" key="8">
    <source>
        <dbReference type="PROSITE" id="PS51194"/>
    </source>
</evidence>
<dbReference type="GO" id="GO:0005737">
    <property type="term" value="C:cytoplasm"/>
    <property type="evidence" value="ECO:0007669"/>
    <property type="project" value="TreeGrafter"/>
</dbReference>
<dbReference type="SUPFAM" id="SSF52540">
    <property type="entry name" value="P-loop containing nucleoside triphosphate hydrolases"/>
    <property type="match status" value="1"/>
</dbReference>